<keyword evidence="2" id="KW-1185">Reference proteome</keyword>
<gene>
    <name evidence="1" type="ORF">DRF65_11720</name>
</gene>
<accession>A0A3D9CA44</accession>
<evidence type="ECO:0000313" key="1">
    <source>
        <dbReference type="EMBL" id="REC62371.1"/>
    </source>
</evidence>
<dbReference type="AlphaFoldDB" id="A0A3D9CA44"/>
<dbReference type="NCBIfam" id="TIGR01200">
    <property type="entry name" value="GLPGLI"/>
    <property type="match status" value="1"/>
</dbReference>
<comment type="caution">
    <text evidence="1">The sequence shown here is derived from an EMBL/GenBank/DDBJ whole genome shotgun (WGS) entry which is preliminary data.</text>
</comment>
<dbReference type="EMBL" id="QNVT01000009">
    <property type="protein sequence ID" value="REC62371.1"/>
    <property type="molecule type" value="Genomic_DNA"/>
</dbReference>
<evidence type="ECO:0000313" key="2">
    <source>
        <dbReference type="Proteomes" id="UP000256686"/>
    </source>
</evidence>
<dbReference type="Proteomes" id="UP000256686">
    <property type="component" value="Unassembled WGS sequence"/>
</dbReference>
<sequence>MNLTTLTNIAFLIFATQLLSAQKIRVTYHLKYKTDSLQSAHKENDMLLDIYSSDASRFYPEKLYKSDSIRKNGTSGQYYSLDFNHATIRNKAYLKKYYRVLTDVYEITEEMPSLEWKISSDKKKIGEYECQSATLKYKNRQWTAWFTQDIPISEGPSFFKGLPGLVIWVHDDKNNYDFSLKKLTKDFYDPYNGIDFNSENIVKINKDQLNKIYINYYLDPYKEAKMGKIKMNFVDEKGNEVKNINWNELTKNKQEVIKRNNNPIELSDVVKYP</sequence>
<name>A0A3D9CA44_9FLAO</name>
<dbReference type="Pfam" id="PF09697">
    <property type="entry name" value="Porph_ging"/>
    <property type="match status" value="1"/>
</dbReference>
<proteinExistence type="predicted"/>
<protein>
    <submittedName>
        <fullName evidence="1">GLPGLI family protein</fullName>
    </submittedName>
</protein>
<organism evidence="1 2">
    <name type="scientific">Chryseobacterium pennae</name>
    <dbReference type="NCBI Taxonomy" id="2258962"/>
    <lineage>
        <taxon>Bacteria</taxon>
        <taxon>Pseudomonadati</taxon>
        <taxon>Bacteroidota</taxon>
        <taxon>Flavobacteriia</taxon>
        <taxon>Flavobacteriales</taxon>
        <taxon>Weeksellaceae</taxon>
        <taxon>Chryseobacterium group</taxon>
        <taxon>Chryseobacterium</taxon>
    </lineage>
</organism>
<reference evidence="2" key="1">
    <citation type="submission" date="2018-06" db="EMBL/GenBank/DDBJ databases">
        <authorList>
            <person name="Lum Nde A."/>
            <person name="Hugo C."/>
        </authorList>
    </citation>
    <scope>NUCLEOTIDE SEQUENCE [LARGE SCALE GENOMIC DNA]</scope>
    <source>
        <strain evidence="2">1_F178</strain>
    </source>
</reference>
<dbReference type="InterPro" id="IPR005901">
    <property type="entry name" value="GLPGLI"/>
</dbReference>